<sequence length="350" mass="39984">MDTDLHQIIHPSSARNFTLVTTDWFSKLLTSPEIMASFLLRLTTSIVPFRPAVAKAVSVVPFRHSRLIVRSFSSPSKNPLPKFTFDLQFLRSQIKPGVPSILFTMVNDEEMTVTMPGMKKTENEEGVWLSFDVPKLGKRELTMDFEGFNFLIQLKTPEKMYLATIKLPENYNPYCDLKGRFEDGICYICLPTQKNPDPILAKANINRDFTRPTPYCDMFNRSDLGWTLCEIIAHPKVKSKSFTVDKKDTVDSIYMKGKLPGVEKMVVTREGLCVSLSMPGFELEDVEAGFEYDTLIVEGKREGEHYIAGVRVPEGFCKENDMIKREMQDGVFKATLPRVDENRLVFSVYR</sequence>
<dbReference type="PANTHER" id="PTHR46991">
    <property type="entry name" value="23.5 KDA HEAT SHOCK PROTEIN, MITOCHONDRIAL"/>
    <property type="match status" value="1"/>
</dbReference>
<dbReference type="PANTHER" id="PTHR46991:SF11">
    <property type="entry name" value="SMALL HEAT SHOCK PROTEIN HSPF"/>
    <property type="match status" value="1"/>
</dbReference>
<proteinExistence type="predicted"/>
<dbReference type="InterPro" id="IPR008978">
    <property type="entry name" value="HSP20-like_chaperone"/>
</dbReference>
<name>A0A9K3NBQ4_HELAN</name>
<protein>
    <submittedName>
        <fullName evidence="2">HSP20-like chaperone</fullName>
    </submittedName>
</protein>
<evidence type="ECO:0000313" key="2">
    <source>
        <dbReference type="EMBL" id="KAF5794436.1"/>
    </source>
</evidence>
<accession>A0A9K3NBQ4</accession>
<keyword evidence="3" id="KW-1185">Reference proteome</keyword>
<evidence type="ECO:0000313" key="3">
    <source>
        <dbReference type="Proteomes" id="UP000215914"/>
    </source>
</evidence>
<dbReference type="Proteomes" id="UP000215914">
    <property type="component" value="Unassembled WGS sequence"/>
</dbReference>
<dbReference type="InterPro" id="IPR044656">
    <property type="entry name" value="HSP14.7/HSP23.5/HSP23.6-like"/>
</dbReference>
<evidence type="ECO:0000256" key="1">
    <source>
        <dbReference type="ARBA" id="ARBA00023016"/>
    </source>
</evidence>
<keyword evidence="1" id="KW-0346">Stress response</keyword>
<dbReference type="SUPFAM" id="SSF49764">
    <property type="entry name" value="HSP20-like chaperones"/>
    <property type="match status" value="2"/>
</dbReference>
<dbReference type="Gramene" id="mRNA:HanXRQr2_Chr08g0328051">
    <property type="protein sequence ID" value="mRNA:HanXRQr2_Chr08g0328051"/>
    <property type="gene ID" value="HanXRQr2_Chr08g0328051"/>
</dbReference>
<comment type="caution">
    <text evidence="2">The sequence shown here is derived from an EMBL/GenBank/DDBJ whole genome shotgun (WGS) entry which is preliminary data.</text>
</comment>
<gene>
    <name evidence="2" type="ORF">HanXRQr2_Chr08g0328051</name>
</gene>
<dbReference type="EMBL" id="MNCJ02000323">
    <property type="protein sequence ID" value="KAF5794436.1"/>
    <property type="molecule type" value="Genomic_DNA"/>
</dbReference>
<dbReference type="AlphaFoldDB" id="A0A9K3NBQ4"/>
<dbReference type="CDD" id="cd06464">
    <property type="entry name" value="ACD_sHsps-like"/>
    <property type="match status" value="1"/>
</dbReference>
<reference evidence="2" key="1">
    <citation type="journal article" date="2017" name="Nature">
        <title>The sunflower genome provides insights into oil metabolism, flowering and Asterid evolution.</title>
        <authorList>
            <person name="Badouin H."/>
            <person name="Gouzy J."/>
            <person name="Grassa C.J."/>
            <person name="Murat F."/>
            <person name="Staton S.E."/>
            <person name="Cottret L."/>
            <person name="Lelandais-Briere C."/>
            <person name="Owens G.L."/>
            <person name="Carrere S."/>
            <person name="Mayjonade B."/>
            <person name="Legrand L."/>
            <person name="Gill N."/>
            <person name="Kane N.C."/>
            <person name="Bowers J.E."/>
            <person name="Hubner S."/>
            <person name="Bellec A."/>
            <person name="Berard A."/>
            <person name="Berges H."/>
            <person name="Blanchet N."/>
            <person name="Boniface M.C."/>
            <person name="Brunel D."/>
            <person name="Catrice O."/>
            <person name="Chaidir N."/>
            <person name="Claudel C."/>
            <person name="Donnadieu C."/>
            <person name="Faraut T."/>
            <person name="Fievet G."/>
            <person name="Helmstetter N."/>
            <person name="King M."/>
            <person name="Knapp S.J."/>
            <person name="Lai Z."/>
            <person name="Le Paslier M.C."/>
            <person name="Lippi Y."/>
            <person name="Lorenzon L."/>
            <person name="Mandel J.R."/>
            <person name="Marage G."/>
            <person name="Marchand G."/>
            <person name="Marquand E."/>
            <person name="Bret-Mestries E."/>
            <person name="Morien E."/>
            <person name="Nambeesan S."/>
            <person name="Nguyen T."/>
            <person name="Pegot-Espagnet P."/>
            <person name="Pouilly N."/>
            <person name="Raftis F."/>
            <person name="Sallet E."/>
            <person name="Schiex T."/>
            <person name="Thomas J."/>
            <person name="Vandecasteele C."/>
            <person name="Vares D."/>
            <person name="Vear F."/>
            <person name="Vautrin S."/>
            <person name="Crespi M."/>
            <person name="Mangin B."/>
            <person name="Burke J.M."/>
            <person name="Salse J."/>
            <person name="Munos S."/>
            <person name="Vincourt P."/>
            <person name="Rieseberg L.H."/>
            <person name="Langlade N.B."/>
        </authorList>
    </citation>
    <scope>NUCLEOTIDE SEQUENCE</scope>
    <source>
        <tissue evidence="2">Leaves</tissue>
    </source>
</reference>
<organism evidence="2 3">
    <name type="scientific">Helianthus annuus</name>
    <name type="common">Common sunflower</name>
    <dbReference type="NCBI Taxonomy" id="4232"/>
    <lineage>
        <taxon>Eukaryota</taxon>
        <taxon>Viridiplantae</taxon>
        <taxon>Streptophyta</taxon>
        <taxon>Embryophyta</taxon>
        <taxon>Tracheophyta</taxon>
        <taxon>Spermatophyta</taxon>
        <taxon>Magnoliopsida</taxon>
        <taxon>eudicotyledons</taxon>
        <taxon>Gunneridae</taxon>
        <taxon>Pentapetalae</taxon>
        <taxon>asterids</taxon>
        <taxon>campanulids</taxon>
        <taxon>Asterales</taxon>
        <taxon>Asteraceae</taxon>
        <taxon>Asteroideae</taxon>
        <taxon>Heliantheae alliance</taxon>
        <taxon>Heliantheae</taxon>
        <taxon>Helianthus</taxon>
    </lineage>
</organism>
<reference evidence="2" key="2">
    <citation type="submission" date="2020-06" db="EMBL/GenBank/DDBJ databases">
        <title>Helianthus annuus Genome sequencing and assembly Release 2.</title>
        <authorList>
            <person name="Gouzy J."/>
            <person name="Langlade N."/>
            <person name="Munos S."/>
        </authorList>
    </citation>
    <scope>NUCLEOTIDE SEQUENCE</scope>
    <source>
        <tissue evidence="2">Leaves</tissue>
    </source>
</reference>